<evidence type="ECO:0000313" key="1">
    <source>
        <dbReference type="EMBL" id="MBL7630000.1"/>
    </source>
</evidence>
<sequence length="167" mass="18021">MPTPVAEWAARDVVRHLCEWFPGFLAAGTGLELERGPSADDDPVAAWRVHADAVQRLLDDPATAGRLLRNPHIGELPLAGAIDQFYTVDIFMHTWDLSRATGQDDRLDPGLCAVLLAGMEPMEDVIRGSGQYGTRVDVPPEADPQTRLLGFIGRDPAFTPAPAAGRG</sequence>
<dbReference type="AlphaFoldDB" id="A0A937US81"/>
<dbReference type="SUPFAM" id="SSF109854">
    <property type="entry name" value="DinB/YfiT-like putative metalloenzymes"/>
    <property type="match status" value="1"/>
</dbReference>
<organism evidence="1 2">
    <name type="scientific">Frankia nepalensis</name>
    <dbReference type="NCBI Taxonomy" id="1836974"/>
    <lineage>
        <taxon>Bacteria</taxon>
        <taxon>Bacillati</taxon>
        <taxon>Actinomycetota</taxon>
        <taxon>Actinomycetes</taxon>
        <taxon>Frankiales</taxon>
        <taxon>Frankiaceae</taxon>
        <taxon>Frankia</taxon>
    </lineage>
</organism>
<accession>A0A937US81</accession>
<reference evidence="1" key="1">
    <citation type="submission" date="2020-12" db="EMBL/GenBank/DDBJ databases">
        <title>Genomic characterization of non-nitrogen-fixing Frankia strains.</title>
        <authorList>
            <person name="Carlos-Shanley C."/>
            <person name="Guerra T."/>
            <person name="Hahn D."/>
        </authorList>
    </citation>
    <scope>NUCLEOTIDE SEQUENCE</scope>
    <source>
        <strain evidence="1">CN6</strain>
    </source>
</reference>
<protein>
    <submittedName>
        <fullName evidence="1">TIGR03086 family protein</fullName>
    </submittedName>
</protein>
<dbReference type="EMBL" id="JAEACQ010000240">
    <property type="protein sequence ID" value="MBL7630000.1"/>
    <property type="molecule type" value="Genomic_DNA"/>
</dbReference>
<proteinExistence type="predicted"/>
<comment type="caution">
    <text evidence="1">The sequence shown here is derived from an EMBL/GenBank/DDBJ whole genome shotgun (WGS) entry which is preliminary data.</text>
</comment>
<gene>
    <name evidence="1" type="ORF">I7412_23095</name>
</gene>
<dbReference type="InterPro" id="IPR017520">
    <property type="entry name" value="CHP03086"/>
</dbReference>
<dbReference type="Proteomes" id="UP000604475">
    <property type="component" value="Unassembled WGS sequence"/>
</dbReference>
<evidence type="ECO:0000313" key="2">
    <source>
        <dbReference type="Proteomes" id="UP000604475"/>
    </source>
</evidence>
<name>A0A937US81_9ACTN</name>
<dbReference type="InterPro" id="IPR034660">
    <property type="entry name" value="DinB/YfiT-like"/>
</dbReference>
<keyword evidence="2" id="KW-1185">Reference proteome</keyword>
<dbReference type="NCBIfam" id="TIGR03086">
    <property type="entry name" value="TIGR03086 family metal-binding protein"/>
    <property type="match status" value="1"/>
</dbReference>